<name>A0A443SAL7_9ACAR</name>
<reference evidence="3 4" key="1">
    <citation type="journal article" date="2018" name="Gigascience">
        <title>Genomes of trombidid mites reveal novel predicted allergens and laterally-transferred genes associated with secondary metabolism.</title>
        <authorList>
            <person name="Dong X."/>
            <person name="Chaisiri K."/>
            <person name="Xia D."/>
            <person name="Armstrong S.D."/>
            <person name="Fang Y."/>
            <person name="Donnelly M.J."/>
            <person name="Kadowaki T."/>
            <person name="McGarry J.W."/>
            <person name="Darby A.C."/>
            <person name="Makepeace B.L."/>
        </authorList>
    </citation>
    <scope>NUCLEOTIDE SEQUENCE [LARGE SCALE GENOMIC DNA]</scope>
    <source>
        <strain evidence="3">UoL-UT</strain>
    </source>
</reference>
<dbReference type="Pfam" id="PF24536">
    <property type="entry name" value="NXPE4_C"/>
    <property type="match status" value="1"/>
</dbReference>
<dbReference type="InterPro" id="IPR057106">
    <property type="entry name" value="NXPE4_C"/>
</dbReference>
<feature type="domain" description="NXPE C-terminal" evidence="2">
    <location>
        <begin position="473"/>
        <end position="599"/>
    </location>
</feature>
<dbReference type="Pfam" id="PF03133">
    <property type="entry name" value="TTL"/>
    <property type="match status" value="1"/>
</dbReference>
<feature type="domain" description="Cadherin-like beta-sandwich-like" evidence="1">
    <location>
        <begin position="301"/>
        <end position="386"/>
    </location>
</feature>
<dbReference type="AlphaFoldDB" id="A0A443SAL7"/>
<evidence type="ECO:0000259" key="2">
    <source>
        <dbReference type="Pfam" id="PF24536"/>
    </source>
</evidence>
<dbReference type="EMBL" id="NCKV01004673">
    <property type="protein sequence ID" value="RWS24599.1"/>
    <property type="molecule type" value="Genomic_DNA"/>
</dbReference>
<proteinExistence type="predicted"/>
<evidence type="ECO:0000259" key="1">
    <source>
        <dbReference type="Pfam" id="PF12733"/>
    </source>
</evidence>
<evidence type="ECO:0000313" key="3">
    <source>
        <dbReference type="EMBL" id="RWS24599.1"/>
    </source>
</evidence>
<dbReference type="Proteomes" id="UP000288716">
    <property type="component" value="Unassembled WGS sequence"/>
</dbReference>
<dbReference type="Gene3D" id="3.30.470.20">
    <property type="entry name" value="ATP-grasp fold, B domain"/>
    <property type="match status" value="1"/>
</dbReference>
<organism evidence="3 4">
    <name type="scientific">Leptotrombidium deliense</name>
    <dbReference type="NCBI Taxonomy" id="299467"/>
    <lineage>
        <taxon>Eukaryota</taxon>
        <taxon>Metazoa</taxon>
        <taxon>Ecdysozoa</taxon>
        <taxon>Arthropoda</taxon>
        <taxon>Chelicerata</taxon>
        <taxon>Arachnida</taxon>
        <taxon>Acari</taxon>
        <taxon>Acariformes</taxon>
        <taxon>Trombidiformes</taxon>
        <taxon>Prostigmata</taxon>
        <taxon>Anystina</taxon>
        <taxon>Parasitengona</taxon>
        <taxon>Trombiculoidea</taxon>
        <taxon>Trombiculidae</taxon>
        <taxon>Leptotrombidium</taxon>
    </lineage>
</organism>
<evidence type="ECO:0000313" key="4">
    <source>
        <dbReference type="Proteomes" id="UP000288716"/>
    </source>
</evidence>
<dbReference type="Pfam" id="PF12733">
    <property type="entry name" value="Cadherin-like"/>
    <property type="match status" value="1"/>
</dbReference>
<keyword evidence="4" id="KW-1185">Reference proteome</keyword>
<dbReference type="PANTHER" id="PTHR14776:SF1">
    <property type="entry name" value="CADHERIN-LIKE AND PC-ESTERASE DOMAIN-CONTAINING PROTEIN 1"/>
    <property type="match status" value="1"/>
</dbReference>
<dbReference type="InterPro" id="IPR004344">
    <property type="entry name" value="TTL/TTLL_fam"/>
</dbReference>
<dbReference type="OrthoDB" id="2016263at2759"/>
<accession>A0A443SAL7</accession>
<gene>
    <name evidence="3" type="ORF">B4U80_10198</name>
</gene>
<dbReference type="InterPro" id="IPR025883">
    <property type="entry name" value="Cadherin-like_domain"/>
</dbReference>
<comment type="caution">
    <text evidence="3">The sequence shown here is derived from an EMBL/GenBank/DDBJ whole genome shotgun (WGS) entry which is preliminary data.</text>
</comment>
<dbReference type="VEuPathDB" id="VectorBase:LDEU007441"/>
<dbReference type="PANTHER" id="PTHR14776">
    <property type="entry name" value="CADHERIN-LIKE AND PC-ESTERASE DOMAIN-CONTAINING PROTEIN 1"/>
    <property type="match status" value="1"/>
</dbReference>
<protein>
    <submittedName>
        <fullName evidence="3">Cadherin-like and PC-esterase domain-containing protein 1</fullName>
    </submittedName>
</protein>
<sequence>MNISQINGRTWMLSYFWQFIAKQFGHNSVKKAMRNIHRTLVQILLVAEAMLVTQSNLRDENNNNNAALDDWTIIKRCTTCFQLIAVDLMLNSTFDPFVLEFSSQPNMQEANKDELFVLNKVKKVVLDDFVNIITASTTVSSQVTDALEEVLLENSVGVMGISCLISHEMCLSHSDLQFLIQTRKEALNKGKFRKLYPDVGTEIHKELIDELSAKIIGNSVNNDLSFHKTADLHPLLMALERHYAKIARFASKSYANNYQESRESGANNVLHSNTFRLKNNLGCSEDSATLPYLSSIELHPKLTLSPPFSPYINQYFANASYDQLLITVFAKTQNCQSEVRIDDKFGPSRPTNYTLGIGLNKVTFFIVDISHTEPWVISSYTLHINRLHPKHNEMKFNSSSDHQICSLKQDCDLRVFEREECGLRRENGIHWKDHLKSRSSLPSCESGTASGKWVLPCQRCDQKWTCYWNQARWEPDTCQHKLLSSTHVSKCLENKKILFVGDSTNRGIMHYLIERLNGSLTDSDKTHNIRVYNDLNRGKTVIAFTYYPKFWLPSNQRPAFDKTLLQLLERVQPFENNSNIVIVFGGVQWLAVQHIHMLLATLSK</sequence>